<protein>
    <submittedName>
        <fullName evidence="2">Cytochrome c1 heme lyase</fullName>
    </submittedName>
</protein>
<reference evidence="2 3" key="1">
    <citation type="journal article" date="2018" name="PLoS Pathog.">
        <title>Evolution of structural diversity of trichothecenes, a family of toxins produced by plant pathogenic and entomopathogenic fungi.</title>
        <authorList>
            <person name="Proctor R.H."/>
            <person name="McCormick S.P."/>
            <person name="Kim H.S."/>
            <person name="Cardoza R.E."/>
            <person name="Stanley A.M."/>
            <person name="Lindo L."/>
            <person name="Kelly A."/>
            <person name="Brown D.W."/>
            <person name="Lee T."/>
            <person name="Vaughan M.M."/>
            <person name="Alexander N.J."/>
            <person name="Busman M."/>
            <person name="Gutierrez S."/>
        </authorList>
    </citation>
    <scope>NUCLEOTIDE SEQUENCE [LARGE SCALE GENOMIC DNA]</scope>
    <source>
        <strain evidence="2 3">IBT 40837</strain>
    </source>
</reference>
<keyword evidence="2" id="KW-0456">Lyase</keyword>
<dbReference type="GO" id="GO:0016829">
    <property type="term" value="F:lyase activity"/>
    <property type="evidence" value="ECO:0007669"/>
    <property type="project" value="UniProtKB-KW"/>
</dbReference>
<keyword evidence="3" id="KW-1185">Reference proteome</keyword>
<evidence type="ECO:0000313" key="2">
    <source>
        <dbReference type="EMBL" id="RFU81004.1"/>
    </source>
</evidence>
<feature type="compositionally biased region" description="Low complexity" evidence="1">
    <location>
        <begin position="49"/>
        <end position="64"/>
    </location>
</feature>
<evidence type="ECO:0000313" key="3">
    <source>
        <dbReference type="Proteomes" id="UP000266272"/>
    </source>
</evidence>
<evidence type="ECO:0000256" key="1">
    <source>
        <dbReference type="SAM" id="MobiDB-lite"/>
    </source>
</evidence>
<gene>
    <name evidence="2" type="ORF">TARUN_1186</name>
</gene>
<accession>A0A395NY56</accession>
<organism evidence="2 3">
    <name type="scientific">Trichoderma arundinaceum</name>
    <dbReference type="NCBI Taxonomy" id="490622"/>
    <lineage>
        <taxon>Eukaryota</taxon>
        <taxon>Fungi</taxon>
        <taxon>Dikarya</taxon>
        <taxon>Ascomycota</taxon>
        <taxon>Pezizomycotina</taxon>
        <taxon>Sordariomycetes</taxon>
        <taxon>Hypocreomycetidae</taxon>
        <taxon>Hypocreales</taxon>
        <taxon>Hypocreaceae</taxon>
        <taxon>Trichoderma</taxon>
    </lineage>
</organism>
<sequence>MADDAESACPVDHKTRDAWLAQARAAEASKQKQADQSQQAKCPVDHSPKSTSSSSWTQKLSSLI</sequence>
<proteinExistence type="predicted"/>
<name>A0A395NY56_TRIAR</name>
<dbReference type="Proteomes" id="UP000266272">
    <property type="component" value="Unassembled WGS sequence"/>
</dbReference>
<feature type="region of interest" description="Disordered" evidence="1">
    <location>
        <begin position="23"/>
        <end position="64"/>
    </location>
</feature>
<dbReference type="STRING" id="490622.A0A395NY56"/>
<feature type="non-terminal residue" evidence="2">
    <location>
        <position position="64"/>
    </location>
</feature>
<dbReference type="AlphaFoldDB" id="A0A395NY56"/>
<dbReference type="EMBL" id="PXOA01000074">
    <property type="protein sequence ID" value="RFU81004.1"/>
    <property type="molecule type" value="Genomic_DNA"/>
</dbReference>
<comment type="caution">
    <text evidence="2">The sequence shown here is derived from an EMBL/GenBank/DDBJ whole genome shotgun (WGS) entry which is preliminary data.</text>
</comment>